<accession>A0A7C5ENP2</accession>
<dbReference type="SUPFAM" id="SSF141371">
    <property type="entry name" value="PilZ domain-like"/>
    <property type="match status" value="1"/>
</dbReference>
<comment type="caution">
    <text evidence="2">The sequence shown here is derived from an EMBL/GenBank/DDBJ whole genome shotgun (WGS) entry which is preliminary data.</text>
</comment>
<sequence length="137" mass="15727">MMDPFPEILDRLPEWPETTERRQFQRIMVMLPVEFIASHPDTGRQIKGEGILRDFSLCGAFILVSKRPPLKIGHQLALSIALPLSPINEFDPTHIQAYGKVVRLEEPAEDQDCFGLAISFDHFPTFYPFVIEPDFPF</sequence>
<evidence type="ECO:0000313" key="2">
    <source>
        <dbReference type="EMBL" id="HGZ10938.1"/>
    </source>
</evidence>
<name>A0A7C5ENP2_9BACT</name>
<dbReference type="AlphaFoldDB" id="A0A7C5ENP2"/>
<evidence type="ECO:0000259" key="1">
    <source>
        <dbReference type="Pfam" id="PF07238"/>
    </source>
</evidence>
<dbReference type="EMBL" id="DTKJ01000015">
    <property type="protein sequence ID" value="HGZ10938.1"/>
    <property type="molecule type" value="Genomic_DNA"/>
</dbReference>
<proteinExistence type="predicted"/>
<dbReference type="Gene3D" id="2.40.10.220">
    <property type="entry name" value="predicted glycosyltransferase like domains"/>
    <property type="match status" value="1"/>
</dbReference>
<organism evidence="2">
    <name type="scientific">Desulfobacca acetoxidans</name>
    <dbReference type="NCBI Taxonomy" id="60893"/>
    <lineage>
        <taxon>Bacteria</taxon>
        <taxon>Pseudomonadati</taxon>
        <taxon>Thermodesulfobacteriota</taxon>
        <taxon>Desulfobaccia</taxon>
        <taxon>Desulfobaccales</taxon>
        <taxon>Desulfobaccaceae</taxon>
        <taxon>Desulfobacca</taxon>
    </lineage>
</organism>
<feature type="domain" description="PilZ" evidence="1">
    <location>
        <begin position="20"/>
        <end position="118"/>
    </location>
</feature>
<dbReference type="InterPro" id="IPR009875">
    <property type="entry name" value="PilZ_domain"/>
</dbReference>
<reference evidence="2" key="1">
    <citation type="journal article" date="2020" name="mSystems">
        <title>Genome- and Community-Level Interaction Insights into Carbon Utilization and Element Cycling Functions of Hydrothermarchaeota in Hydrothermal Sediment.</title>
        <authorList>
            <person name="Zhou Z."/>
            <person name="Liu Y."/>
            <person name="Xu W."/>
            <person name="Pan J."/>
            <person name="Luo Z.H."/>
            <person name="Li M."/>
        </authorList>
    </citation>
    <scope>NUCLEOTIDE SEQUENCE [LARGE SCALE GENOMIC DNA]</scope>
    <source>
        <strain evidence="2">SpSt-853</strain>
    </source>
</reference>
<protein>
    <submittedName>
        <fullName evidence="2">PilZ domain-containing protein</fullName>
    </submittedName>
</protein>
<dbReference type="Pfam" id="PF07238">
    <property type="entry name" value="PilZ"/>
    <property type="match status" value="1"/>
</dbReference>
<gene>
    <name evidence="2" type="ORF">ENW48_01810</name>
</gene>
<dbReference type="GO" id="GO:0035438">
    <property type="term" value="F:cyclic-di-GMP binding"/>
    <property type="evidence" value="ECO:0007669"/>
    <property type="project" value="InterPro"/>
</dbReference>